<dbReference type="InterPro" id="IPR044929">
    <property type="entry name" value="DNA/RNA_non-sp_Endonuclease_sf"/>
</dbReference>
<evidence type="ECO:0000313" key="6">
    <source>
        <dbReference type="Proteomes" id="UP000070533"/>
    </source>
</evidence>
<dbReference type="eggNOG" id="COG1864">
    <property type="taxonomic scope" value="Bacteria"/>
</dbReference>
<evidence type="ECO:0000313" key="5">
    <source>
        <dbReference type="EMBL" id="KXA43666.1"/>
    </source>
</evidence>
<dbReference type="Proteomes" id="UP000070533">
    <property type="component" value="Unassembled WGS sequence"/>
</dbReference>
<dbReference type="PATRIC" id="fig|28128.5.peg.416"/>
<dbReference type="PROSITE" id="PS51257">
    <property type="entry name" value="PROKAR_LIPOPROTEIN"/>
    <property type="match status" value="1"/>
</dbReference>
<dbReference type="GO" id="GO:0003676">
    <property type="term" value="F:nucleic acid binding"/>
    <property type="evidence" value="ECO:0007669"/>
    <property type="project" value="InterPro"/>
</dbReference>
<dbReference type="GO" id="GO:0004519">
    <property type="term" value="F:endonuclease activity"/>
    <property type="evidence" value="ECO:0007669"/>
    <property type="project" value="UniProtKB-KW"/>
</dbReference>
<keyword evidence="5" id="KW-0378">Hydrolase</keyword>
<dbReference type="GO" id="GO:0046872">
    <property type="term" value="F:metal ion binding"/>
    <property type="evidence" value="ECO:0007669"/>
    <property type="project" value="UniProtKB-KW"/>
</dbReference>
<reference evidence="6" key="1">
    <citation type="submission" date="2016-01" db="EMBL/GenBank/DDBJ databases">
        <authorList>
            <person name="Mitreva M."/>
            <person name="Pepin K.H."/>
            <person name="Mihindukulasuriya K.A."/>
            <person name="Fulton R."/>
            <person name="Fronick C."/>
            <person name="O'Laughlin M."/>
            <person name="Miner T."/>
            <person name="Herter B."/>
            <person name="Rosa B.A."/>
            <person name="Cordes M."/>
            <person name="Tomlinson C."/>
            <person name="Wollam A."/>
            <person name="Palsikar V.B."/>
            <person name="Mardis E.R."/>
            <person name="Wilson R.K."/>
        </authorList>
    </citation>
    <scope>NUCLEOTIDE SEQUENCE [LARGE SCALE GENOMIC DNA]</scope>
    <source>
        <strain evidence="6">MJR7716</strain>
    </source>
</reference>
<dbReference type="SMART" id="SM00892">
    <property type="entry name" value="Endonuclease_NS"/>
    <property type="match status" value="1"/>
</dbReference>
<name>A0A133QLC3_9BACT</name>
<dbReference type="Gene3D" id="3.40.570.10">
    <property type="entry name" value="Extracellular Endonuclease, subunit A"/>
    <property type="match status" value="1"/>
</dbReference>
<evidence type="ECO:0000259" key="4">
    <source>
        <dbReference type="SMART" id="SM00892"/>
    </source>
</evidence>
<dbReference type="SUPFAM" id="SSF54060">
    <property type="entry name" value="His-Me finger endonucleases"/>
    <property type="match status" value="1"/>
</dbReference>
<dbReference type="InterPro" id="IPR020821">
    <property type="entry name" value="ENPP1-3/EXOG-like_nuc-like"/>
</dbReference>
<organism evidence="5 6">
    <name type="scientific">Prevotella corporis</name>
    <dbReference type="NCBI Taxonomy" id="28128"/>
    <lineage>
        <taxon>Bacteria</taxon>
        <taxon>Pseudomonadati</taxon>
        <taxon>Bacteroidota</taxon>
        <taxon>Bacteroidia</taxon>
        <taxon>Bacteroidales</taxon>
        <taxon>Prevotellaceae</taxon>
        <taxon>Prevotella</taxon>
    </lineage>
</organism>
<keyword evidence="2" id="KW-0479">Metal-binding</keyword>
<keyword evidence="5" id="KW-0255">Endonuclease</keyword>
<dbReference type="InterPro" id="IPR040255">
    <property type="entry name" value="Non-specific_endonuclease"/>
</dbReference>
<keyword evidence="5" id="KW-0540">Nuclease</keyword>
<feature type="binding site" evidence="2">
    <location>
        <position position="175"/>
    </location>
    <ligand>
        <name>Mg(2+)</name>
        <dbReference type="ChEBI" id="CHEBI:18420"/>
        <note>catalytic</note>
    </ligand>
</feature>
<gene>
    <name evidence="5" type="ORF">HMPREF3226_00414</name>
</gene>
<dbReference type="Pfam" id="PF01223">
    <property type="entry name" value="Endonuclease_NS"/>
    <property type="match status" value="1"/>
</dbReference>
<dbReference type="SMART" id="SM00477">
    <property type="entry name" value="NUC"/>
    <property type="match status" value="1"/>
</dbReference>
<evidence type="ECO:0000256" key="1">
    <source>
        <dbReference type="PIRSR" id="PIRSR640255-1"/>
    </source>
</evidence>
<dbReference type="GO" id="GO:0016787">
    <property type="term" value="F:hydrolase activity"/>
    <property type="evidence" value="ECO:0007669"/>
    <property type="project" value="InterPro"/>
</dbReference>
<keyword evidence="6" id="KW-1185">Reference proteome</keyword>
<dbReference type="OrthoDB" id="9811262at2"/>
<feature type="domain" description="ENPP1-3/EXOG-like endonuclease/phosphodiesterase" evidence="3">
    <location>
        <begin position="79"/>
        <end position="291"/>
    </location>
</feature>
<dbReference type="InterPro" id="IPR001604">
    <property type="entry name" value="Endo_G_ENPP1-like_dom"/>
</dbReference>
<evidence type="ECO:0000259" key="3">
    <source>
        <dbReference type="SMART" id="SM00477"/>
    </source>
</evidence>
<sequence>MKLLHIPTLTIPFVALISFTLIGCGSEDDHSSDNGNKIINTSNINSNLEERNPYTHRIEFPRIKGGRSIIVTHGLENGEVNYCLEWDTEKKSNRWTCYQMYADNSTARTSRWYGNPQYPFDPSISSSYMFSTDHYYGTGYDHGHLCPSGDRLNTKEANIQTFYISNMQPQLKKFNGSDKGGGIWLTMENKIRSALNKNSNDTLFICRGGTIDRLDQIKETRKDGFIVPDYFFSAAYMKYYNKYLRKWEHKAIGFWFKHENNQDASLKPYVVNIDQLEQLTGIDFFCNLPDDIENKIESLDRETIITVWNIL</sequence>
<dbReference type="InterPro" id="IPR044925">
    <property type="entry name" value="His-Me_finger_sf"/>
</dbReference>
<dbReference type="STRING" id="28128.HMPREF3226_00414"/>
<protein>
    <submittedName>
        <fullName evidence="5">DNA/RNA non-specific endonuclease</fullName>
    </submittedName>
</protein>
<dbReference type="RefSeq" id="WP_060940138.1">
    <property type="nucleotide sequence ID" value="NZ_KQ957195.1"/>
</dbReference>
<proteinExistence type="predicted"/>
<evidence type="ECO:0000256" key="2">
    <source>
        <dbReference type="PIRSR" id="PIRSR640255-2"/>
    </source>
</evidence>
<accession>A0A133QLC3</accession>
<dbReference type="PANTHER" id="PTHR13966:SF5">
    <property type="entry name" value="ENDONUCLEASE G, MITOCHONDRIAL"/>
    <property type="match status" value="1"/>
</dbReference>
<comment type="caution">
    <text evidence="5">The sequence shown here is derived from an EMBL/GenBank/DDBJ whole genome shotgun (WGS) entry which is preliminary data.</text>
</comment>
<feature type="active site" description="Proton acceptor" evidence="1">
    <location>
        <position position="144"/>
    </location>
</feature>
<dbReference type="AlphaFoldDB" id="A0A133QLC3"/>
<dbReference type="EMBL" id="LRQG01000016">
    <property type="protein sequence ID" value="KXA43666.1"/>
    <property type="molecule type" value="Genomic_DNA"/>
</dbReference>
<feature type="domain" description="DNA/RNA non-specific endonuclease/pyrophosphatase/phosphodiesterase" evidence="4">
    <location>
        <begin position="78"/>
        <end position="291"/>
    </location>
</feature>
<dbReference type="PANTHER" id="PTHR13966">
    <property type="entry name" value="ENDONUCLEASE RELATED"/>
    <property type="match status" value="1"/>
</dbReference>